<dbReference type="RefSeq" id="XP_018735883.1">
    <property type="nucleotide sequence ID" value="XM_018878595.1"/>
</dbReference>
<sequence>MAPAKKSKIVVLRVPGDFLRTVPATPTHSRVKNALAGNLASSPTPGGTPEPKASKSKGGPGKRKGPKGSAAGADGSGSSRALQAPSSPYGGDDHVGTPKPSGSGGPGPKTAMAATVAGVKALDRSGKPCRRWTKKEVQISSFTGVRYALGVWTGEPDKDMSDKDKTGDAKSNKASNKSSSNKDNSETTGKSKDTTDKGDARDTGKHAGKENNDPNKPTSDVNTDDKTRADDASGSNTEPPTSEKTDTTAVKLEQVAT</sequence>
<feature type="compositionally biased region" description="Basic and acidic residues" evidence="1">
    <location>
        <begin position="183"/>
        <end position="213"/>
    </location>
</feature>
<dbReference type="KEGG" id="slb:AWJ20_1696"/>
<evidence type="ECO:0000313" key="2">
    <source>
        <dbReference type="EMBL" id="ANB13406.1"/>
    </source>
</evidence>
<dbReference type="PANTHER" id="PTHR28061">
    <property type="entry name" value="INO EIGHTY SUBUNIT 4"/>
    <property type="match status" value="1"/>
</dbReference>
<feature type="compositionally biased region" description="Basic and acidic residues" evidence="1">
    <location>
        <begin position="155"/>
        <end position="171"/>
    </location>
</feature>
<organism evidence="2 3">
    <name type="scientific">Sugiyamaella lignohabitans</name>
    <dbReference type="NCBI Taxonomy" id="796027"/>
    <lineage>
        <taxon>Eukaryota</taxon>
        <taxon>Fungi</taxon>
        <taxon>Dikarya</taxon>
        <taxon>Ascomycota</taxon>
        <taxon>Saccharomycotina</taxon>
        <taxon>Dipodascomycetes</taxon>
        <taxon>Dipodascales</taxon>
        <taxon>Trichomonascaceae</taxon>
        <taxon>Sugiyamaella</taxon>
    </lineage>
</organism>
<dbReference type="EMBL" id="CP014501">
    <property type="protein sequence ID" value="ANB13406.1"/>
    <property type="molecule type" value="Genomic_DNA"/>
</dbReference>
<gene>
    <name evidence="2" type="ORF">AWJ20_1696</name>
</gene>
<dbReference type="GeneID" id="30033526"/>
<dbReference type="GO" id="GO:0006338">
    <property type="term" value="P:chromatin remodeling"/>
    <property type="evidence" value="ECO:0007669"/>
    <property type="project" value="InterPro"/>
</dbReference>
<feature type="compositionally biased region" description="Low complexity" evidence="1">
    <location>
        <begin position="67"/>
        <end position="81"/>
    </location>
</feature>
<dbReference type="Proteomes" id="UP000189580">
    <property type="component" value="Chromosome a"/>
</dbReference>
<feature type="compositionally biased region" description="Low complexity" evidence="1">
    <location>
        <begin position="172"/>
        <end position="182"/>
    </location>
</feature>
<accession>A0A167DXC5</accession>
<dbReference type="GO" id="GO:0031011">
    <property type="term" value="C:Ino80 complex"/>
    <property type="evidence" value="ECO:0007669"/>
    <property type="project" value="InterPro"/>
</dbReference>
<proteinExistence type="predicted"/>
<dbReference type="PANTHER" id="PTHR28061:SF1">
    <property type="entry name" value="INO80 COMPLEX SUBUNIT 4"/>
    <property type="match status" value="1"/>
</dbReference>
<feature type="region of interest" description="Disordered" evidence="1">
    <location>
        <begin position="16"/>
        <end position="257"/>
    </location>
</feature>
<keyword evidence="3" id="KW-1185">Reference proteome</keyword>
<dbReference type="InterPro" id="IPR013175">
    <property type="entry name" value="INO80_su_Ies4"/>
</dbReference>
<protein>
    <submittedName>
        <fullName evidence="2">Uncharacterized protein</fullName>
    </submittedName>
</protein>
<evidence type="ECO:0000313" key="3">
    <source>
        <dbReference type="Proteomes" id="UP000189580"/>
    </source>
</evidence>
<dbReference type="OrthoDB" id="4093188at2759"/>
<name>A0A167DXC5_9ASCO</name>
<dbReference type="Pfam" id="PF08193">
    <property type="entry name" value="INO80_Ies4"/>
    <property type="match status" value="1"/>
</dbReference>
<dbReference type="AlphaFoldDB" id="A0A167DXC5"/>
<reference evidence="2 3" key="1">
    <citation type="submission" date="2016-02" db="EMBL/GenBank/DDBJ databases">
        <title>Complete genome sequence and transcriptome regulation of the pentose utilising yeast Sugiyamaella lignohabitans.</title>
        <authorList>
            <person name="Bellasio M."/>
            <person name="Peymann A."/>
            <person name="Valli M."/>
            <person name="Sipitzky M."/>
            <person name="Graf A."/>
            <person name="Sauer M."/>
            <person name="Marx H."/>
            <person name="Mattanovich D."/>
        </authorList>
    </citation>
    <scope>NUCLEOTIDE SEQUENCE [LARGE SCALE GENOMIC DNA]</scope>
    <source>
        <strain evidence="2 3">CBS 10342</strain>
    </source>
</reference>
<evidence type="ECO:0000256" key="1">
    <source>
        <dbReference type="SAM" id="MobiDB-lite"/>
    </source>
</evidence>